<keyword evidence="7" id="KW-0175">Coiled coil</keyword>
<dbReference type="PROSITE" id="PS50113">
    <property type="entry name" value="PAC"/>
    <property type="match status" value="2"/>
</dbReference>
<keyword evidence="8" id="KW-0472">Membrane</keyword>
<dbReference type="Pfam" id="PF08447">
    <property type="entry name" value="PAS_3"/>
    <property type="match status" value="1"/>
</dbReference>
<dbReference type="Pfam" id="PF00072">
    <property type="entry name" value="Response_reg"/>
    <property type="match status" value="1"/>
</dbReference>
<feature type="domain" description="Response regulatory" evidence="10">
    <location>
        <begin position="1015"/>
        <end position="1130"/>
    </location>
</feature>
<dbReference type="Gene3D" id="1.10.287.130">
    <property type="match status" value="1"/>
</dbReference>
<dbReference type="CDD" id="cd00130">
    <property type="entry name" value="PAS"/>
    <property type="match status" value="3"/>
</dbReference>
<keyword evidence="14" id="KW-1185">Reference proteome</keyword>
<dbReference type="InterPro" id="IPR001610">
    <property type="entry name" value="PAC"/>
</dbReference>
<dbReference type="CDD" id="cd18773">
    <property type="entry name" value="PDC1_HK_sensor"/>
    <property type="match status" value="1"/>
</dbReference>
<feature type="domain" description="Histidine kinase" evidence="9">
    <location>
        <begin position="769"/>
        <end position="991"/>
    </location>
</feature>
<feature type="modified residue" description="4-aspartylphosphate" evidence="6">
    <location>
        <position position="1065"/>
    </location>
</feature>
<dbReference type="PRINTS" id="PR00344">
    <property type="entry name" value="BCTRLSENSOR"/>
</dbReference>
<evidence type="ECO:0000313" key="13">
    <source>
        <dbReference type="EMBL" id="KAA5608680.1"/>
    </source>
</evidence>
<dbReference type="PANTHER" id="PTHR43304">
    <property type="entry name" value="PHYTOCHROME-LIKE PROTEIN CPH1"/>
    <property type="match status" value="1"/>
</dbReference>
<dbReference type="FunFam" id="3.30.450.20:FF:000099">
    <property type="entry name" value="Sensory box sensor histidine kinase"/>
    <property type="match status" value="1"/>
</dbReference>
<dbReference type="Proteomes" id="UP000325255">
    <property type="component" value="Unassembled WGS sequence"/>
</dbReference>
<dbReference type="AlphaFoldDB" id="A0A5M6IKA4"/>
<organism evidence="13 14">
    <name type="scientific">Rhodovastum atsumiense</name>
    <dbReference type="NCBI Taxonomy" id="504468"/>
    <lineage>
        <taxon>Bacteria</taxon>
        <taxon>Pseudomonadati</taxon>
        <taxon>Pseudomonadota</taxon>
        <taxon>Alphaproteobacteria</taxon>
        <taxon>Acetobacterales</taxon>
        <taxon>Acetobacteraceae</taxon>
        <taxon>Rhodovastum</taxon>
    </lineage>
</organism>
<keyword evidence="3 6" id="KW-0597">Phosphoprotein</keyword>
<feature type="transmembrane region" description="Helical" evidence="8">
    <location>
        <begin position="12"/>
        <end position="36"/>
    </location>
</feature>
<dbReference type="SUPFAM" id="SSF47384">
    <property type="entry name" value="Homodimeric domain of signal transducing histidine kinase"/>
    <property type="match status" value="1"/>
</dbReference>
<name>A0A5M6IKA4_9PROT</name>
<dbReference type="OrthoDB" id="9796100at2"/>
<dbReference type="InterPro" id="IPR013656">
    <property type="entry name" value="PAS_4"/>
</dbReference>
<dbReference type="SUPFAM" id="SSF55874">
    <property type="entry name" value="ATPase domain of HSP90 chaperone/DNA topoisomerase II/histidine kinase"/>
    <property type="match status" value="1"/>
</dbReference>
<evidence type="ECO:0000256" key="6">
    <source>
        <dbReference type="PROSITE-ProRule" id="PRU00169"/>
    </source>
</evidence>
<evidence type="ECO:0000256" key="2">
    <source>
        <dbReference type="ARBA" id="ARBA00012438"/>
    </source>
</evidence>
<evidence type="ECO:0000256" key="7">
    <source>
        <dbReference type="SAM" id="Coils"/>
    </source>
</evidence>
<keyword evidence="4" id="KW-0808">Transferase</keyword>
<dbReference type="Gene3D" id="3.30.565.10">
    <property type="entry name" value="Histidine kinase-like ATPase, C-terminal domain"/>
    <property type="match status" value="1"/>
</dbReference>
<dbReference type="GO" id="GO:0000155">
    <property type="term" value="F:phosphorelay sensor kinase activity"/>
    <property type="evidence" value="ECO:0007669"/>
    <property type="project" value="InterPro"/>
</dbReference>
<evidence type="ECO:0000256" key="4">
    <source>
        <dbReference type="ARBA" id="ARBA00022679"/>
    </source>
</evidence>
<evidence type="ECO:0000259" key="12">
    <source>
        <dbReference type="PROSITE" id="PS50113"/>
    </source>
</evidence>
<evidence type="ECO:0000256" key="5">
    <source>
        <dbReference type="ARBA" id="ARBA00022777"/>
    </source>
</evidence>
<comment type="catalytic activity">
    <reaction evidence="1">
        <text>ATP + protein L-histidine = ADP + protein N-phospho-L-histidine.</text>
        <dbReference type="EC" id="2.7.13.3"/>
    </reaction>
</comment>
<dbReference type="Gene3D" id="2.10.70.100">
    <property type="match status" value="1"/>
</dbReference>
<evidence type="ECO:0000256" key="8">
    <source>
        <dbReference type="SAM" id="Phobius"/>
    </source>
</evidence>
<evidence type="ECO:0000259" key="11">
    <source>
        <dbReference type="PROSITE" id="PS50112"/>
    </source>
</evidence>
<dbReference type="InterPro" id="IPR003594">
    <property type="entry name" value="HATPase_dom"/>
</dbReference>
<keyword evidence="8" id="KW-0812">Transmembrane</keyword>
<dbReference type="InterPro" id="IPR013655">
    <property type="entry name" value="PAS_fold_3"/>
</dbReference>
<evidence type="ECO:0000313" key="14">
    <source>
        <dbReference type="Proteomes" id="UP000325255"/>
    </source>
</evidence>
<evidence type="ECO:0000256" key="3">
    <source>
        <dbReference type="ARBA" id="ARBA00022553"/>
    </source>
</evidence>
<dbReference type="InterPro" id="IPR001789">
    <property type="entry name" value="Sig_transdc_resp-reg_receiver"/>
</dbReference>
<dbReference type="SMART" id="SM00388">
    <property type="entry name" value="HisKA"/>
    <property type="match status" value="1"/>
</dbReference>
<dbReference type="CDD" id="cd18774">
    <property type="entry name" value="PDC2_HK_sensor"/>
    <property type="match status" value="1"/>
</dbReference>
<dbReference type="RefSeq" id="WP_150045169.1">
    <property type="nucleotide sequence ID" value="NZ_OW485604.1"/>
</dbReference>
<dbReference type="NCBIfam" id="TIGR00229">
    <property type="entry name" value="sensory_box"/>
    <property type="match status" value="2"/>
</dbReference>
<dbReference type="SMART" id="SM00448">
    <property type="entry name" value="REC"/>
    <property type="match status" value="1"/>
</dbReference>
<dbReference type="SUPFAM" id="SSF55785">
    <property type="entry name" value="PYP-like sensor domain (PAS domain)"/>
    <property type="match status" value="3"/>
</dbReference>
<dbReference type="PROSITE" id="PS50112">
    <property type="entry name" value="PAS"/>
    <property type="match status" value="1"/>
</dbReference>
<dbReference type="PROSITE" id="PS50110">
    <property type="entry name" value="RESPONSE_REGULATORY"/>
    <property type="match status" value="1"/>
</dbReference>
<comment type="caution">
    <text evidence="13">The sequence shown here is derived from an EMBL/GenBank/DDBJ whole genome shotgun (WGS) entry which is preliminary data.</text>
</comment>
<dbReference type="InterPro" id="IPR004358">
    <property type="entry name" value="Sig_transdc_His_kin-like_C"/>
</dbReference>
<dbReference type="PROSITE" id="PS50109">
    <property type="entry name" value="HIS_KIN"/>
    <property type="match status" value="1"/>
</dbReference>
<dbReference type="InterPro" id="IPR000014">
    <property type="entry name" value="PAS"/>
</dbReference>
<sequence>MKGAPPALRARLFQLVAAAVLPLVLLVAGVVLAGYITNRKQAAQQAQSMARGIALAVEGELRAHIAATEVLAESSHLAAGDLGAFRAQAEAVRARLDPGANITLLREDGQQVMNLAVPPGAPLPVRPDAESVRRVFATGKPSVSDAFFGAVLHRPTVAVDVPIRRADGSVSVVLSTDLPLRPFDEAVRRQHLPPGWVAAVLDRKGTIVARTHSPERFVGTPTSASFRPLLFSRDEGIAEVTTLEGTSVLTAWSRPGPSGWCVGVGIPVAEFYAPLWRTLGITLAISALALLAALALASLVAARIAGPIRALANLAGLEGTSVQAPPSLGLREADATAASLFGALRERGQAEAARAKRDAELREAQRVAHIGSWHWDAATDATTGSDELLRIYGLDPATEDMPAFHEQRGQLYPADSWVRLNDAVQRALETGVGYELDVEAFSGGRPIWITMRCEVVRDPGGRVVGLRGTVQDITQRKRAEEALAESEARYRVLATATQEGVVLHDGERIVEVNDAYWRMFGFASREDVIGRSPFELVVPDLRDDALGKVTAQHAEPYETVGLRRDGSTFPFTANGRTVAYQGRRMRVTVLRDLTRQKVAAAALRESEERFRAAVRAVSGIVWTNNAAGEMAGEQPGWAALTGQSLEEYQGYGWAKAVHPEDAQPTVDAWNASVAERRTFVFEHRVRRHDGVWRRFAIRAIPALREDGTIREWVGVHTDVTEQREAEAALAELNRHLEERVRAEVAARESAQERAKHAQHMQALGQIAGGVAHEFNNLLQAVQGAVRLVESRAADPASVRKFAGIALKSSERGSNITYRLLSFAQRSSFCPEQIEPAAMLDAIRDVLAHTLGGRVAVRLELQPLLPAVTADKADLQTALVNLAANARDAMPDGGALTLAAVTDTVEAEWSRPTPLKPGRYIRFVVSDGGTGMDEATLARAAEPFFTTKPFGSGTGLGLSMAKGFAEQSGGGLAIESAPGHGTTVTLWLPVTDGDNGMAGRHHAARERVTSAKLATRVLLVDDEEMVRETLAVGLEDAGLAVLLAQSGAEALALLDAGEPVDVLVTDLSMPGMDGAELIRHAQERRPDLPALVLTGYVDTAAGGQAGAGGPCAVLHKPIAAARLAECLAEMLAAKPGRGESDFNT</sequence>
<proteinExistence type="predicted"/>
<evidence type="ECO:0000256" key="1">
    <source>
        <dbReference type="ARBA" id="ARBA00000085"/>
    </source>
</evidence>
<dbReference type="EMBL" id="VWPK01000072">
    <property type="protein sequence ID" value="KAA5608680.1"/>
    <property type="molecule type" value="Genomic_DNA"/>
</dbReference>
<feature type="domain" description="PAS" evidence="11">
    <location>
        <begin position="606"/>
        <end position="676"/>
    </location>
</feature>
<dbReference type="InterPro" id="IPR036097">
    <property type="entry name" value="HisK_dim/P_sf"/>
</dbReference>
<dbReference type="SMART" id="SM00086">
    <property type="entry name" value="PAC"/>
    <property type="match status" value="3"/>
</dbReference>
<reference evidence="13 14" key="1">
    <citation type="submission" date="2019-09" db="EMBL/GenBank/DDBJ databases">
        <title>Genome sequence of Rhodovastum atsumiense, a diverse member of the Acetobacteraceae family of non-sulfur purple photosynthetic bacteria.</title>
        <authorList>
            <person name="Meyer T."/>
            <person name="Kyndt J."/>
        </authorList>
    </citation>
    <scope>NUCLEOTIDE SEQUENCE [LARGE SCALE GENOMIC DNA]</scope>
    <source>
        <strain evidence="13 14">DSM 21279</strain>
    </source>
</reference>
<dbReference type="PANTHER" id="PTHR43304:SF1">
    <property type="entry name" value="PAC DOMAIN-CONTAINING PROTEIN"/>
    <property type="match status" value="1"/>
</dbReference>
<dbReference type="Gene3D" id="3.40.50.2300">
    <property type="match status" value="1"/>
</dbReference>
<dbReference type="InterPro" id="IPR011006">
    <property type="entry name" value="CheY-like_superfamily"/>
</dbReference>
<feature type="domain" description="PAC" evidence="12">
    <location>
        <begin position="679"/>
        <end position="731"/>
    </location>
</feature>
<dbReference type="InterPro" id="IPR052162">
    <property type="entry name" value="Sensor_kinase/Photoreceptor"/>
</dbReference>
<dbReference type="InterPro" id="IPR035965">
    <property type="entry name" value="PAS-like_dom_sf"/>
</dbReference>
<evidence type="ECO:0000259" key="9">
    <source>
        <dbReference type="PROSITE" id="PS50109"/>
    </source>
</evidence>
<dbReference type="Pfam" id="PF13426">
    <property type="entry name" value="PAS_9"/>
    <property type="match status" value="1"/>
</dbReference>
<feature type="domain" description="PAC" evidence="12">
    <location>
        <begin position="432"/>
        <end position="485"/>
    </location>
</feature>
<dbReference type="Pfam" id="PF02518">
    <property type="entry name" value="HATPase_c"/>
    <property type="match status" value="1"/>
</dbReference>
<dbReference type="InterPro" id="IPR036890">
    <property type="entry name" value="HATPase_C_sf"/>
</dbReference>
<dbReference type="SMART" id="SM00387">
    <property type="entry name" value="HATPase_c"/>
    <property type="match status" value="1"/>
</dbReference>
<keyword evidence="8" id="KW-1133">Transmembrane helix</keyword>
<dbReference type="Pfam" id="PF08448">
    <property type="entry name" value="PAS_4"/>
    <property type="match status" value="1"/>
</dbReference>
<dbReference type="EC" id="2.7.13.3" evidence="2"/>
<dbReference type="SUPFAM" id="SSF52172">
    <property type="entry name" value="CheY-like"/>
    <property type="match status" value="1"/>
</dbReference>
<evidence type="ECO:0000259" key="10">
    <source>
        <dbReference type="PROSITE" id="PS50110"/>
    </source>
</evidence>
<dbReference type="Gene3D" id="3.30.450.20">
    <property type="entry name" value="PAS domain"/>
    <property type="match status" value="4"/>
</dbReference>
<gene>
    <name evidence="13" type="ORF">F1189_27930</name>
</gene>
<keyword evidence="5" id="KW-0418">Kinase</keyword>
<dbReference type="SMART" id="SM00091">
    <property type="entry name" value="PAS"/>
    <property type="match status" value="2"/>
</dbReference>
<dbReference type="InterPro" id="IPR005467">
    <property type="entry name" value="His_kinase_dom"/>
</dbReference>
<accession>A0A5M6IKA4</accession>
<protein>
    <recommendedName>
        <fullName evidence="2">histidine kinase</fullName>
        <ecNumber evidence="2">2.7.13.3</ecNumber>
    </recommendedName>
</protein>
<dbReference type="InterPro" id="IPR000700">
    <property type="entry name" value="PAS-assoc_C"/>
</dbReference>
<feature type="transmembrane region" description="Helical" evidence="8">
    <location>
        <begin position="279"/>
        <end position="301"/>
    </location>
</feature>
<dbReference type="InterPro" id="IPR003661">
    <property type="entry name" value="HisK_dim/P_dom"/>
</dbReference>
<feature type="coiled-coil region" evidence="7">
    <location>
        <begin position="725"/>
        <end position="753"/>
    </location>
</feature>